<proteinExistence type="predicted"/>
<feature type="non-terminal residue" evidence="3">
    <location>
        <position position="65"/>
    </location>
</feature>
<feature type="signal peptide" evidence="2">
    <location>
        <begin position="1"/>
        <end position="20"/>
    </location>
</feature>
<gene>
    <name evidence="3" type="ORF">GPJ59_36400</name>
</gene>
<comment type="caution">
    <text evidence="3">The sequence shown here is derived from an EMBL/GenBank/DDBJ whole genome shotgun (WGS) entry which is preliminary data.</text>
</comment>
<evidence type="ECO:0000313" key="4">
    <source>
        <dbReference type="Proteomes" id="UP000812013"/>
    </source>
</evidence>
<feature type="region of interest" description="Disordered" evidence="1">
    <location>
        <begin position="28"/>
        <end position="65"/>
    </location>
</feature>
<evidence type="ECO:0000256" key="2">
    <source>
        <dbReference type="SAM" id="SignalP"/>
    </source>
</evidence>
<reference evidence="3 4" key="1">
    <citation type="submission" date="2019-12" db="EMBL/GenBank/DDBJ databases">
        <title>Genome sequence of Streptomyces bambusae.</title>
        <authorList>
            <person name="Bansal K."/>
            <person name="Choksket S."/>
            <person name="Korpole S."/>
            <person name="Patil P.B."/>
        </authorList>
    </citation>
    <scope>NUCLEOTIDE SEQUENCE [LARGE SCALE GENOMIC DNA]</scope>
    <source>
        <strain evidence="3 4">SK60</strain>
    </source>
</reference>
<dbReference type="EMBL" id="WTFF01000667">
    <property type="protein sequence ID" value="MBW5487146.1"/>
    <property type="molecule type" value="Genomic_DNA"/>
</dbReference>
<dbReference type="RefSeq" id="WP_219672379.1">
    <property type="nucleotide sequence ID" value="NZ_WTFF01000667.1"/>
</dbReference>
<dbReference type="Proteomes" id="UP000812013">
    <property type="component" value="Unassembled WGS sequence"/>
</dbReference>
<evidence type="ECO:0000313" key="3">
    <source>
        <dbReference type="EMBL" id="MBW5487146.1"/>
    </source>
</evidence>
<sequence>MTSRIAALLALLLGVLLVVAPDCPDHPSAHHVTAVSCPPSAPAAEPATRAPEPAVAGPAATRAAA</sequence>
<accession>A0ABS6ZKD7</accession>
<keyword evidence="4" id="KW-1185">Reference proteome</keyword>
<feature type="compositionally biased region" description="Low complexity" evidence="1">
    <location>
        <begin position="33"/>
        <end position="65"/>
    </location>
</feature>
<feature type="chain" id="PRO_5045403860" evidence="2">
    <location>
        <begin position="21"/>
        <end position="65"/>
    </location>
</feature>
<name>A0ABS6ZKD7_9ACTN</name>
<keyword evidence="2" id="KW-0732">Signal</keyword>
<organism evidence="3 4">
    <name type="scientific">Streptomyces bambusae</name>
    <dbReference type="NCBI Taxonomy" id="1550616"/>
    <lineage>
        <taxon>Bacteria</taxon>
        <taxon>Bacillati</taxon>
        <taxon>Actinomycetota</taxon>
        <taxon>Actinomycetes</taxon>
        <taxon>Kitasatosporales</taxon>
        <taxon>Streptomycetaceae</taxon>
        <taxon>Streptomyces</taxon>
    </lineage>
</organism>
<evidence type="ECO:0000256" key="1">
    <source>
        <dbReference type="SAM" id="MobiDB-lite"/>
    </source>
</evidence>
<protein>
    <submittedName>
        <fullName evidence="3">2-oxoglutarate dehydrogenase, E2 component, dihydrolipoamide succinyltransferase</fullName>
    </submittedName>
</protein>